<comment type="caution">
    <text evidence="2">The sequence shown here is derived from an EMBL/GenBank/DDBJ whole genome shotgun (WGS) entry which is preliminary data.</text>
</comment>
<protein>
    <submittedName>
        <fullName evidence="2">Uncharacterized protein</fullName>
    </submittedName>
</protein>
<sequence>MRWTPCDPAEFPDSDTRPAGSGVVGSLESGRQSVTEWPQFGVPRKTIRLGDRFQGGAALSGSGPGRAQEVRRWRCMPSYALAAGSNALGSFTTEL</sequence>
<evidence type="ECO:0000256" key="1">
    <source>
        <dbReference type="SAM" id="MobiDB-lite"/>
    </source>
</evidence>
<accession>A0A7Y9L7C9</accession>
<dbReference type="Proteomes" id="UP000569914">
    <property type="component" value="Unassembled WGS sequence"/>
</dbReference>
<dbReference type="AlphaFoldDB" id="A0A7Y9L7C9"/>
<gene>
    <name evidence="2" type="ORF">BKA15_000973</name>
</gene>
<reference evidence="2 3" key="1">
    <citation type="submission" date="2020-07" db="EMBL/GenBank/DDBJ databases">
        <title>Sequencing the genomes of 1000 actinobacteria strains.</title>
        <authorList>
            <person name="Klenk H.-P."/>
        </authorList>
    </citation>
    <scope>NUCLEOTIDE SEQUENCE [LARGE SCALE GENOMIC DNA]</scope>
    <source>
        <strain evidence="2 3">DSM 22083</strain>
    </source>
</reference>
<keyword evidence="3" id="KW-1185">Reference proteome</keyword>
<name>A0A7Y9L7C9_9ACTN</name>
<evidence type="ECO:0000313" key="3">
    <source>
        <dbReference type="Proteomes" id="UP000569914"/>
    </source>
</evidence>
<dbReference type="EMBL" id="JACCBU010000001">
    <property type="protein sequence ID" value="NYE69644.1"/>
    <property type="molecule type" value="Genomic_DNA"/>
</dbReference>
<feature type="region of interest" description="Disordered" evidence="1">
    <location>
        <begin position="1"/>
        <end position="32"/>
    </location>
</feature>
<evidence type="ECO:0000313" key="2">
    <source>
        <dbReference type="EMBL" id="NYE69644.1"/>
    </source>
</evidence>
<organism evidence="2 3">
    <name type="scientific">Microlunatus parietis</name>
    <dbReference type="NCBI Taxonomy" id="682979"/>
    <lineage>
        <taxon>Bacteria</taxon>
        <taxon>Bacillati</taxon>
        <taxon>Actinomycetota</taxon>
        <taxon>Actinomycetes</taxon>
        <taxon>Propionibacteriales</taxon>
        <taxon>Propionibacteriaceae</taxon>
        <taxon>Microlunatus</taxon>
    </lineage>
</organism>
<proteinExistence type="predicted"/>